<protein>
    <recommendedName>
        <fullName evidence="3">Helix-turn-helix domain-containing protein</fullName>
    </recommendedName>
</protein>
<accession>A0A9D2EX91</accession>
<reference evidence="1" key="2">
    <citation type="submission" date="2021-04" db="EMBL/GenBank/DDBJ databases">
        <authorList>
            <person name="Gilroy R."/>
        </authorList>
    </citation>
    <scope>NUCLEOTIDE SEQUENCE</scope>
    <source>
        <strain evidence="1">ChiHjej12B11-14209</strain>
    </source>
</reference>
<dbReference type="AlphaFoldDB" id="A0A9D2EX91"/>
<evidence type="ECO:0000313" key="1">
    <source>
        <dbReference type="EMBL" id="HIZ45658.1"/>
    </source>
</evidence>
<comment type="caution">
    <text evidence="1">The sequence shown here is derived from an EMBL/GenBank/DDBJ whole genome shotgun (WGS) entry which is preliminary data.</text>
</comment>
<evidence type="ECO:0008006" key="3">
    <source>
        <dbReference type="Google" id="ProtNLM"/>
    </source>
</evidence>
<dbReference type="InterPro" id="IPR036388">
    <property type="entry name" value="WH-like_DNA-bd_sf"/>
</dbReference>
<organism evidence="1 2">
    <name type="scientific">Candidatus Olsenella pullistercoris</name>
    <dbReference type="NCBI Taxonomy" id="2838712"/>
    <lineage>
        <taxon>Bacteria</taxon>
        <taxon>Bacillati</taxon>
        <taxon>Actinomycetota</taxon>
        <taxon>Coriobacteriia</taxon>
        <taxon>Coriobacteriales</taxon>
        <taxon>Atopobiaceae</taxon>
        <taxon>Olsenella</taxon>
    </lineage>
</organism>
<dbReference type="EMBL" id="DXBM01000016">
    <property type="protein sequence ID" value="HIZ45658.1"/>
    <property type="molecule type" value="Genomic_DNA"/>
</dbReference>
<name>A0A9D2EX91_9ACTN</name>
<dbReference type="Proteomes" id="UP000824062">
    <property type="component" value="Unassembled WGS sequence"/>
</dbReference>
<reference evidence="1" key="1">
    <citation type="journal article" date="2021" name="PeerJ">
        <title>Extensive microbial diversity within the chicken gut microbiome revealed by metagenomics and culture.</title>
        <authorList>
            <person name="Gilroy R."/>
            <person name="Ravi A."/>
            <person name="Getino M."/>
            <person name="Pursley I."/>
            <person name="Horton D.L."/>
            <person name="Alikhan N.F."/>
            <person name="Baker D."/>
            <person name="Gharbi K."/>
            <person name="Hall N."/>
            <person name="Watson M."/>
            <person name="Adriaenssens E.M."/>
            <person name="Foster-Nyarko E."/>
            <person name="Jarju S."/>
            <person name="Secka A."/>
            <person name="Antonio M."/>
            <person name="Oren A."/>
            <person name="Chaudhuri R.R."/>
            <person name="La Ragione R."/>
            <person name="Hildebrand F."/>
            <person name="Pallen M.J."/>
        </authorList>
    </citation>
    <scope>NUCLEOTIDE SEQUENCE</scope>
    <source>
        <strain evidence="1">ChiHjej12B11-14209</strain>
    </source>
</reference>
<proteinExistence type="predicted"/>
<sequence>MGSEADEVVGLHLTRTQRELLRYIGGETALSGGISCTKRDLANLTGRNIKTIDRCLAGLRRDGLVEVEMRFSESGAQLANWYRLRLPAAPTE</sequence>
<gene>
    <name evidence="1" type="ORF">IAA19_01360</name>
</gene>
<evidence type="ECO:0000313" key="2">
    <source>
        <dbReference type="Proteomes" id="UP000824062"/>
    </source>
</evidence>
<dbReference type="SUPFAM" id="SSF46785">
    <property type="entry name" value="Winged helix' DNA-binding domain"/>
    <property type="match status" value="1"/>
</dbReference>
<dbReference type="InterPro" id="IPR036390">
    <property type="entry name" value="WH_DNA-bd_sf"/>
</dbReference>
<dbReference type="Gene3D" id="1.10.10.10">
    <property type="entry name" value="Winged helix-like DNA-binding domain superfamily/Winged helix DNA-binding domain"/>
    <property type="match status" value="1"/>
</dbReference>